<dbReference type="GO" id="GO:0140662">
    <property type="term" value="F:ATP-dependent protein folding chaperone"/>
    <property type="evidence" value="ECO:0007669"/>
    <property type="project" value="InterPro"/>
</dbReference>
<dbReference type="Gene3D" id="3.30.30.30">
    <property type="match status" value="1"/>
</dbReference>
<dbReference type="GO" id="GO:0005788">
    <property type="term" value="C:endoplasmic reticulum lumen"/>
    <property type="evidence" value="ECO:0007669"/>
    <property type="project" value="UniProtKB-SubCell"/>
</dbReference>
<feature type="compositionally biased region" description="Basic and acidic residues" evidence="6">
    <location>
        <begin position="746"/>
        <end position="769"/>
    </location>
</feature>
<dbReference type="GeneID" id="94843348"/>
<dbReference type="InterPro" id="IPR018181">
    <property type="entry name" value="Heat_shock_70_CS"/>
</dbReference>
<dbReference type="PANTHER" id="PTHR45639">
    <property type="entry name" value="HSC70CB, ISOFORM G-RELATED"/>
    <property type="match status" value="1"/>
</dbReference>
<feature type="signal peptide" evidence="7">
    <location>
        <begin position="1"/>
        <end position="16"/>
    </location>
</feature>
<dbReference type="PRINTS" id="PR00301">
    <property type="entry name" value="HEATSHOCK70"/>
</dbReference>
<feature type="chain" id="PRO_5012588470" description="DnaK protein" evidence="7">
    <location>
        <begin position="17"/>
        <end position="769"/>
    </location>
</feature>
<dbReference type="VEuPathDB" id="TrichDB:TRFO_32714"/>
<dbReference type="RefSeq" id="XP_068353734.1">
    <property type="nucleotide sequence ID" value="XM_068508644.1"/>
</dbReference>
<dbReference type="SUPFAM" id="SSF53067">
    <property type="entry name" value="Actin-like ATPase domain"/>
    <property type="match status" value="2"/>
</dbReference>
<protein>
    <recommendedName>
        <fullName evidence="10">DnaK protein</fullName>
    </recommendedName>
</protein>
<dbReference type="PROSITE" id="PS01036">
    <property type="entry name" value="HSP70_3"/>
    <property type="match status" value="1"/>
</dbReference>
<keyword evidence="5" id="KW-0143">Chaperone</keyword>
<dbReference type="GO" id="GO:0005524">
    <property type="term" value="F:ATP binding"/>
    <property type="evidence" value="ECO:0007669"/>
    <property type="project" value="UniProtKB-KW"/>
</dbReference>
<dbReference type="OrthoDB" id="10262720at2759"/>
<keyword evidence="4" id="KW-0067">ATP-binding</keyword>
<keyword evidence="2 7" id="KW-0732">Signal</keyword>
<evidence type="ECO:0000313" key="8">
    <source>
        <dbReference type="EMBL" id="OHT00598.1"/>
    </source>
</evidence>
<evidence type="ECO:0000256" key="3">
    <source>
        <dbReference type="ARBA" id="ARBA00022741"/>
    </source>
</evidence>
<dbReference type="AlphaFoldDB" id="A0A1J4JSV7"/>
<sequence>MLLPLFLCLSSSFFIGLDIGSFYSKASTLINSESPSIFYNSDNSSITPSFFAFRSKPNFDWRNPKQLSPDEAGQLYPVFGESALRTMETRPWMGSGFWPLLSNIDTHEALKITQQFGFNNTAARVQLDDLIILYLKNYIDRVREPYRNRKIQDICFVFPATFTQPQRSIFEYALKNFGIQKSHNIDDVDAVSYVYGIENREEFQDKPKTVLFIDLGGLSIKSYAVKFEIAKKLFSTVTGPKATRLSYVINRNEGGAYLTNRIVDFMKKKINVENVSPAEHRRLFRAAEKIKLELTEQESAYTIIENIGGIDHQFTMTRPELNLLCRYLIDATVAIARNASTGIQYDDIEIIGGSSKIPYVTKSISEVLRQKIKQTLPAEETLVLGAGYSNAFRHNDRYVSVEMFEEKSLYTIKLTTLNDTYPVCTRGEKCVDSVTVTHDAQIIMFGYDDSEIQPGHLVRGFGYYLDYADKGEIQVRLKHGPLRVQAAFTCHPESGCKDNKLDQLDPPRPLSQVFKMHMKPELRQKRLNETHQQLDNFSRLVLYEVEKNQSFRAFTNYSQRIEIIRCAERQRKWLYEYGNTITEPINFTLRLNELKKLVFPVYRRIRDNNTLYNEMSRLYTTIQNGKHGIEVAWPVNRSYVDKKIIANFSRQLKKADNFLNETVKIINESPGWAPYPVKINDIKLVNDELTLKFNEIQLTPPPPTEDNPHPTPILPPEYLERLKRGHMRGDDPIGGIYDSPNTPNPNEKKVESFEEFVESKRDPYDTDDL</sequence>
<dbReference type="GO" id="GO:0030968">
    <property type="term" value="P:endoplasmic reticulum unfolded protein response"/>
    <property type="evidence" value="ECO:0007669"/>
    <property type="project" value="TreeGrafter"/>
</dbReference>
<evidence type="ECO:0000256" key="5">
    <source>
        <dbReference type="ARBA" id="ARBA00023186"/>
    </source>
</evidence>
<reference evidence="8" key="1">
    <citation type="submission" date="2016-10" db="EMBL/GenBank/DDBJ databases">
        <authorList>
            <person name="Benchimol M."/>
            <person name="Almeida L.G."/>
            <person name="Vasconcelos A.T."/>
            <person name="Perreira-Neves A."/>
            <person name="Rosa I.A."/>
            <person name="Tasca T."/>
            <person name="Bogo M.R."/>
            <person name="de Souza W."/>
        </authorList>
    </citation>
    <scope>NUCLEOTIDE SEQUENCE [LARGE SCALE GENOMIC DNA]</scope>
    <source>
        <strain evidence="8">K</strain>
    </source>
</reference>
<dbReference type="Proteomes" id="UP000179807">
    <property type="component" value="Unassembled WGS sequence"/>
</dbReference>
<comment type="subcellular location">
    <subcellularLocation>
        <location evidence="1">Endoplasmic reticulum lumen</location>
    </subcellularLocation>
</comment>
<evidence type="ECO:0000256" key="6">
    <source>
        <dbReference type="SAM" id="MobiDB-lite"/>
    </source>
</evidence>
<keyword evidence="9" id="KW-1185">Reference proteome</keyword>
<dbReference type="InterPro" id="IPR043129">
    <property type="entry name" value="ATPase_NBD"/>
</dbReference>
<comment type="caution">
    <text evidence="8">The sequence shown here is derived from an EMBL/GenBank/DDBJ whole genome shotgun (WGS) entry which is preliminary data.</text>
</comment>
<dbReference type="InterPro" id="IPR013126">
    <property type="entry name" value="Hsp_70_fam"/>
</dbReference>
<dbReference type="Gene3D" id="3.30.420.40">
    <property type="match status" value="2"/>
</dbReference>
<evidence type="ECO:0000256" key="1">
    <source>
        <dbReference type="ARBA" id="ARBA00004319"/>
    </source>
</evidence>
<dbReference type="Pfam" id="PF00012">
    <property type="entry name" value="HSP70"/>
    <property type="match status" value="1"/>
</dbReference>
<evidence type="ECO:0008006" key="10">
    <source>
        <dbReference type="Google" id="ProtNLM"/>
    </source>
</evidence>
<keyword evidence="3" id="KW-0547">Nucleotide-binding</keyword>
<evidence type="ECO:0000256" key="7">
    <source>
        <dbReference type="SAM" id="SignalP"/>
    </source>
</evidence>
<feature type="region of interest" description="Disordered" evidence="6">
    <location>
        <begin position="725"/>
        <end position="769"/>
    </location>
</feature>
<dbReference type="PANTHER" id="PTHR45639:SF3">
    <property type="entry name" value="HYPOXIA UP-REGULATED PROTEIN 1"/>
    <property type="match status" value="1"/>
</dbReference>
<dbReference type="GO" id="GO:0034663">
    <property type="term" value="C:endoplasmic reticulum chaperone complex"/>
    <property type="evidence" value="ECO:0007669"/>
    <property type="project" value="TreeGrafter"/>
</dbReference>
<evidence type="ECO:0000313" key="9">
    <source>
        <dbReference type="Proteomes" id="UP000179807"/>
    </source>
</evidence>
<evidence type="ECO:0000256" key="2">
    <source>
        <dbReference type="ARBA" id="ARBA00022729"/>
    </source>
</evidence>
<accession>A0A1J4JSV7</accession>
<name>A0A1J4JSV7_9EUKA</name>
<dbReference type="EMBL" id="MLAK01000948">
    <property type="protein sequence ID" value="OHT00598.1"/>
    <property type="molecule type" value="Genomic_DNA"/>
</dbReference>
<dbReference type="Gene3D" id="3.90.640.10">
    <property type="entry name" value="Actin, Chain A, domain 4"/>
    <property type="match status" value="1"/>
</dbReference>
<evidence type="ECO:0000256" key="4">
    <source>
        <dbReference type="ARBA" id="ARBA00022840"/>
    </source>
</evidence>
<proteinExistence type="predicted"/>
<organism evidence="8 9">
    <name type="scientific">Tritrichomonas foetus</name>
    <dbReference type="NCBI Taxonomy" id="1144522"/>
    <lineage>
        <taxon>Eukaryota</taxon>
        <taxon>Metamonada</taxon>
        <taxon>Parabasalia</taxon>
        <taxon>Tritrichomonadida</taxon>
        <taxon>Tritrichomonadidae</taxon>
        <taxon>Tritrichomonas</taxon>
    </lineage>
</organism>
<gene>
    <name evidence="8" type="ORF">TRFO_32714</name>
</gene>